<dbReference type="OrthoDB" id="2356263at2"/>
<comment type="caution">
    <text evidence="7">The sequence shown here is derived from an EMBL/GenBank/DDBJ whole genome shotgun (WGS) entry which is preliminary data.</text>
</comment>
<dbReference type="Gene3D" id="1.10.357.10">
    <property type="entry name" value="Tetracycline Repressor, domain 2"/>
    <property type="match status" value="1"/>
</dbReference>
<dbReference type="InterPro" id="IPR009057">
    <property type="entry name" value="Homeodomain-like_sf"/>
</dbReference>
<dbReference type="eggNOG" id="COG1309">
    <property type="taxonomic scope" value="Bacteria"/>
</dbReference>
<keyword evidence="4" id="KW-0804">Transcription</keyword>
<keyword evidence="2" id="KW-0805">Transcription regulation</keyword>
<evidence type="ECO:0000256" key="3">
    <source>
        <dbReference type="ARBA" id="ARBA00023125"/>
    </source>
</evidence>
<keyword evidence="8" id="KW-1185">Reference proteome</keyword>
<dbReference type="PROSITE" id="PS01081">
    <property type="entry name" value="HTH_TETR_1"/>
    <property type="match status" value="1"/>
</dbReference>
<evidence type="ECO:0000256" key="4">
    <source>
        <dbReference type="ARBA" id="ARBA00023163"/>
    </source>
</evidence>
<dbReference type="InterPro" id="IPR036271">
    <property type="entry name" value="Tet_transcr_reg_TetR-rel_C_sf"/>
</dbReference>
<accession>F5RDE3</accession>
<evidence type="ECO:0000256" key="5">
    <source>
        <dbReference type="PROSITE-ProRule" id="PRU00335"/>
    </source>
</evidence>
<protein>
    <submittedName>
        <fullName evidence="7">Transcriptional regulator, TetR family</fullName>
    </submittedName>
</protein>
<dbReference type="PANTHER" id="PTHR30055">
    <property type="entry name" value="HTH-TYPE TRANSCRIPTIONAL REGULATOR RUTR"/>
    <property type="match status" value="1"/>
</dbReference>
<evidence type="ECO:0000256" key="1">
    <source>
        <dbReference type="ARBA" id="ARBA00022491"/>
    </source>
</evidence>
<feature type="domain" description="HTH tetR-type" evidence="6">
    <location>
        <begin position="18"/>
        <end position="78"/>
    </location>
</feature>
<dbReference type="PANTHER" id="PTHR30055:SF235">
    <property type="entry name" value="TRANSCRIPTIONAL REGULATORY PROTEIN"/>
    <property type="match status" value="1"/>
</dbReference>
<gene>
    <name evidence="7" type="ORF">METUNv1_02310</name>
</gene>
<evidence type="ECO:0000256" key="2">
    <source>
        <dbReference type="ARBA" id="ARBA00023015"/>
    </source>
</evidence>
<proteinExistence type="predicted"/>
<reference evidence="7 8" key="1">
    <citation type="journal article" date="2011" name="J. Bacteriol.">
        <title>Genome sequence of Methyloversatilis universalis FAM5T, a methylotrophic representative of the order Rhodocyclales.</title>
        <authorList>
            <person name="Kittichotirat W."/>
            <person name="Good N.M."/>
            <person name="Hall R."/>
            <person name="Bringel F."/>
            <person name="Lajus A."/>
            <person name="Medigue C."/>
            <person name="Smalley N.E."/>
            <person name="Beck D."/>
            <person name="Bumgarner R."/>
            <person name="Vuilleumier S."/>
            <person name="Kalyuzhnaya M.G."/>
        </authorList>
    </citation>
    <scope>NUCLEOTIDE SEQUENCE [LARGE SCALE GENOMIC DNA]</scope>
    <source>
        <strain evidence="8">ATCC BAA-1314 / JCM 13912 / FAM5</strain>
    </source>
</reference>
<feature type="DNA-binding region" description="H-T-H motif" evidence="5">
    <location>
        <begin position="41"/>
        <end position="60"/>
    </location>
</feature>
<dbReference type="Proteomes" id="UP000005019">
    <property type="component" value="Unassembled WGS sequence"/>
</dbReference>
<dbReference type="SUPFAM" id="SSF48498">
    <property type="entry name" value="Tetracyclin repressor-like, C-terminal domain"/>
    <property type="match status" value="1"/>
</dbReference>
<dbReference type="InterPro" id="IPR050109">
    <property type="entry name" value="HTH-type_TetR-like_transc_reg"/>
</dbReference>
<evidence type="ECO:0000259" key="6">
    <source>
        <dbReference type="PROSITE" id="PS50977"/>
    </source>
</evidence>
<dbReference type="GO" id="GO:0003700">
    <property type="term" value="F:DNA-binding transcription factor activity"/>
    <property type="evidence" value="ECO:0007669"/>
    <property type="project" value="TreeGrafter"/>
</dbReference>
<dbReference type="PROSITE" id="PS50977">
    <property type="entry name" value="HTH_TETR_2"/>
    <property type="match status" value="1"/>
</dbReference>
<keyword evidence="1" id="KW-0678">Repressor</keyword>
<dbReference type="InterPro" id="IPR023772">
    <property type="entry name" value="DNA-bd_HTH_TetR-type_CS"/>
</dbReference>
<dbReference type="Pfam" id="PF17939">
    <property type="entry name" value="TetR_C_30"/>
    <property type="match status" value="1"/>
</dbReference>
<dbReference type="PRINTS" id="PR00455">
    <property type="entry name" value="HTHTETR"/>
</dbReference>
<dbReference type="AlphaFoldDB" id="F5RDE3"/>
<dbReference type="EMBL" id="AFHG01000052">
    <property type="protein sequence ID" value="EGK70924.1"/>
    <property type="molecule type" value="Genomic_DNA"/>
</dbReference>
<dbReference type="GO" id="GO:0000976">
    <property type="term" value="F:transcription cis-regulatory region binding"/>
    <property type="evidence" value="ECO:0007669"/>
    <property type="project" value="TreeGrafter"/>
</dbReference>
<sequence length="228" mass="24747">MDLPTLPLRARRKGEPANETRALILDAAQTLFAAHGFEATSMRMITTTAGVNLAAVNYHFGSKDELVRAVILRRLQPLNALRMQALDEAEAVAGDAPVKARTIVECFFGGSLTMAAESGQGREFMRLLGRTFTEPSAVVRDCLAVEYAPVIARYRDALSRALPTVPVEDIVWRLHFMFGAMSHAVSGLDALQAVTGVQVEGPDAMKRMVPRLMSFLLGGLRAPLPEAV</sequence>
<organism evidence="7 8">
    <name type="scientific">Methyloversatilis universalis (strain ATCC BAA-1314 / DSM 25237 / JCM 13912 / CCUG 52030 / FAM5)</name>
    <dbReference type="NCBI Taxonomy" id="1000565"/>
    <lineage>
        <taxon>Bacteria</taxon>
        <taxon>Pseudomonadati</taxon>
        <taxon>Pseudomonadota</taxon>
        <taxon>Betaproteobacteria</taxon>
        <taxon>Nitrosomonadales</taxon>
        <taxon>Sterolibacteriaceae</taxon>
        <taxon>Methyloversatilis</taxon>
    </lineage>
</organism>
<dbReference type="Pfam" id="PF00440">
    <property type="entry name" value="TetR_N"/>
    <property type="match status" value="1"/>
</dbReference>
<name>F5RDE3_METUF</name>
<dbReference type="STRING" id="1000565.METUNv1_02310"/>
<dbReference type="InterPro" id="IPR001647">
    <property type="entry name" value="HTH_TetR"/>
</dbReference>
<evidence type="ECO:0000313" key="7">
    <source>
        <dbReference type="EMBL" id="EGK70924.1"/>
    </source>
</evidence>
<dbReference type="InterPro" id="IPR041586">
    <property type="entry name" value="PsrA_TetR_C"/>
</dbReference>
<dbReference type="RefSeq" id="WP_008061799.1">
    <property type="nucleotide sequence ID" value="NZ_AFHG01000052.1"/>
</dbReference>
<evidence type="ECO:0000313" key="8">
    <source>
        <dbReference type="Proteomes" id="UP000005019"/>
    </source>
</evidence>
<keyword evidence="3 5" id="KW-0238">DNA-binding</keyword>
<dbReference type="SUPFAM" id="SSF46689">
    <property type="entry name" value="Homeodomain-like"/>
    <property type="match status" value="1"/>
</dbReference>